<evidence type="ECO:0000259" key="1">
    <source>
        <dbReference type="Pfam" id="PF07534"/>
    </source>
</evidence>
<dbReference type="Pfam" id="PF07534">
    <property type="entry name" value="TLD"/>
    <property type="match status" value="1"/>
</dbReference>
<dbReference type="InterPro" id="IPR006571">
    <property type="entry name" value="TLDc_dom"/>
</dbReference>
<feature type="non-terminal residue" evidence="2">
    <location>
        <position position="1"/>
    </location>
</feature>
<sequence>LIRNHYLQCQHQKICNKTYFQSIQINEQYMVKQQLVAIVQFLLLILSCVLIRQHFSKKIQNQSAVQILVDTIEKIAVTNKLSFVHNPNQIQILRSLAKQQTNLPTDVKMSENQKPKILIPSVKNNLEQKTRILDSQLLKEFIEGDQIQQFEKFQQLCDENNKQNKFLIIRLYKGDQYVFFGFDHQIENLQKEILEFVLKASKNFHNQIIQSTSGSEDYEFFQFEPPKDTDKIIDQITQNLKNEKKIFIRHAIHYKQKLKLSKTKLSGIEQIQYIQQQQQKLAKRKINLKKFNNSSAKFNEQFQYSSYYDKFGNLINDAQVQQLWNSLKKWENSDESQSDLQIILENEIQEKIPSQIDKEMLLNARKGQTQSQLIIDNILKLTYRSISQGVETPQLDLNCNLNKDLFVGDPSTILAFQEVEKFKSYLPTKYRCFKMYVQYTTQRDGRYLQNLYNSYESHDKEQQKIIFVGQTSSDELKQNIGNQFNQSQLFYAQVQVLMVLLKTGEKIAVIFNEIPRKGRFGNKDTSILVKFGQDFIQYKATGKNSIFLVKETDRLIIGSNGSALVLFKDLLTATTAPCDTFDSPALFQGIIYDKFIQSDVEEIELLRFIVG</sequence>
<dbReference type="EMBL" id="GDID01002392">
    <property type="protein sequence ID" value="JAP94214.1"/>
    <property type="molecule type" value="Transcribed_RNA"/>
</dbReference>
<feature type="non-terminal residue" evidence="2">
    <location>
        <position position="611"/>
    </location>
</feature>
<proteinExistence type="predicted"/>
<evidence type="ECO:0000313" key="2">
    <source>
        <dbReference type="EMBL" id="JAP94214.1"/>
    </source>
</evidence>
<protein>
    <submittedName>
        <fullName evidence="2">TLD family protein</fullName>
    </submittedName>
</protein>
<accession>A0A146KE87</accession>
<feature type="domain" description="TLDc" evidence="1">
    <location>
        <begin position="409"/>
        <end position="588"/>
    </location>
</feature>
<gene>
    <name evidence="2" type="ORF">TPC1_13226</name>
</gene>
<dbReference type="AlphaFoldDB" id="A0A146KE87"/>
<name>A0A146KE87_9EUKA</name>
<reference evidence="2" key="1">
    <citation type="submission" date="2015-07" db="EMBL/GenBank/DDBJ databases">
        <title>Adaptation to a free-living lifestyle via gene acquisitions in the diplomonad Trepomonas sp. PC1.</title>
        <authorList>
            <person name="Xu F."/>
            <person name="Jerlstrom-Hultqvist J."/>
            <person name="Kolisko M."/>
            <person name="Simpson A.G.B."/>
            <person name="Roger A.J."/>
            <person name="Svard S.G."/>
            <person name="Andersson J.O."/>
        </authorList>
    </citation>
    <scope>NUCLEOTIDE SEQUENCE</scope>
    <source>
        <strain evidence="2">PC1</strain>
    </source>
</reference>
<dbReference type="PANTHER" id="PTHR23354">
    <property type="entry name" value="NUCLEOLAR PROTEIN 7/ESTROGEN RECEPTOR COACTIVATOR-RELATED"/>
    <property type="match status" value="1"/>
</dbReference>
<organism evidence="2">
    <name type="scientific">Trepomonas sp. PC1</name>
    <dbReference type="NCBI Taxonomy" id="1076344"/>
    <lineage>
        <taxon>Eukaryota</taxon>
        <taxon>Metamonada</taxon>
        <taxon>Diplomonadida</taxon>
        <taxon>Hexamitidae</taxon>
        <taxon>Hexamitinae</taxon>
        <taxon>Trepomonas</taxon>
    </lineage>
</organism>